<dbReference type="SUPFAM" id="SSF48113">
    <property type="entry name" value="Heme-dependent peroxidases"/>
    <property type="match status" value="1"/>
</dbReference>
<dbReference type="GO" id="GO:0006979">
    <property type="term" value="P:response to oxidative stress"/>
    <property type="evidence" value="ECO:0007669"/>
    <property type="project" value="InterPro"/>
</dbReference>
<gene>
    <name evidence="6" type="ORF">HYH02_009770</name>
</gene>
<reference evidence="6" key="1">
    <citation type="journal article" date="2020" name="bioRxiv">
        <title>Comparative genomics of Chlamydomonas.</title>
        <authorList>
            <person name="Craig R.J."/>
            <person name="Hasan A.R."/>
            <person name="Ness R.W."/>
            <person name="Keightley P.D."/>
        </authorList>
    </citation>
    <scope>NUCLEOTIDE SEQUENCE</scope>
    <source>
        <strain evidence="6">CCAP 11/173</strain>
    </source>
</reference>
<dbReference type="Gene3D" id="1.10.520.10">
    <property type="match status" value="1"/>
</dbReference>
<keyword evidence="4" id="KW-0732">Signal</keyword>
<comment type="similarity">
    <text evidence="3">Belongs to the multicopper oxidase family.</text>
</comment>
<dbReference type="EMBL" id="JAEHOD010000034">
    <property type="protein sequence ID" value="KAG2441977.1"/>
    <property type="molecule type" value="Genomic_DNA"/>
</dbReference>
<protein>
    <recommendedName>
        <fullName evidence="5">Plant heme peroxidase family profile domain-containing protein</fullName>
    </recommendedName>
</protein>
<keyword evidence="7" id="KW-1185">Reference proteome</keyword>
<dbReference type="Pfam" id="PF07731">
    <property type="entry name" value="Cu-oxidase_2"/>
    <property type="match status" value="1"/>
</dbReference>
<dbReference type="PANTHER" id="PTHR48267:SF1">
    <property type="entry name" value="BILIRUBIN OXIDASE"/>
    <property type="match status" value="1"/>
</dbReference>
<evidence type="ECO:0000256" key="2">
    <source>
        <dbReference type="ARBA" id="ARBA00006873"/>
    </source>
</evidence>
<dbReference type="CDD" id="cd00314">
    <property type="entry name" value="plant_peroxidase_like"/>
    <property type="match status" value="1"/>
</dbReference>
<dbReference type="Pfam" id="PF00141">
    <property type="entry name" value="peroxidase"/>
    <property type="match status" value="1"/>
</dbReference>
<dbReference type="GO" id="GO:0004601">
    <property type="term" value="F:peroxidase activity"/>
    <property type="evidence" value="ECO:0007669"/>
    <property type="project" value="InterPro"/>
</dbReference>
<dbReference type="InterPro" id="IPR011706">
    <property type="entry name" value="Cu-oxidase_C"/>
</dbReference>
<dbReference type="Proteomes" id="UP000613740">
    <property type="component" value="Unassembled WGS sequence"/>
</dbReference>
<evidence type="ECO:0000256" key="3">
    <source>
        <dbReference type="ARBA" id="ARBA00010609"/>
    </source>
</evidence>
<dbReference type="Gene3D" id="1.10.420.10">
    <property type="entry name" value="Peroxidase, domain 2"/>
    <property type="match status" value="1"/>
</dbReference>
<sequence length="1333" mass="145347">MERISKGARLTLAAVALALLAASSLPGPRGVDAQSQQAIVSWNLVGSIKPEVAKSLNYDPTAKTVTTVSGAVVDVGAYLDRPFQCSGRVCANLSSAALDQGHLDMSDVSAKVLLWSPKLINVTAGREYDPRTKDWVSVVATCRELFQYEKRMASFFIRSSFHDSMAVDVSQCPGPNCGGAEASLLLSIEEMARPENAYDDFSLLAARAAKKIASFFDISVADTLAVCAAVAPEVLSKGRIKILTGSGPGVLRVGRLDSMMPSSPGNLPNTSVNLHEFAKFFKDRGMSEAEATALMGSHALIDTQACYNGRKINDYCNPATSDCTDVRMFRWENHYYKDICSPTLTITPIAPDELDPAETPILGMTQPEFDAEAKQEMCKFTSNEGRAMAMNNLAQVRRGNRSEAVVPPEPVVVTWTNKNCRAGSAYGINVTEQCPHAHLWFYTTTDAYLGQACQGVGSTPEAVGVRAAARSYINDQAAWDDTYRAAYIKMVSIFANWAPLADDSNPYYINGGECHSGSHLEAACAQATPGLATPDTKLLYSGEYSVLDATLGGSCGTCAQGICPLADQCGLCINYFNNRLVYLTTARNPLVTEANCCGCSTLIRSMTYNVSSDMVVSSTFVARWPDVVPTTQPAQPIPADLGGLVPDRGLDTTPFNDNLAPVLKVLNGSFPTPPLAPAGDLATICPAADGVYRVRGFPSSFHRWVPFQQPYANPPRAQIAASYAKPGTNLTVDAYEIDIYTAAKDIGCPAGKPTWVLTYNGSVPGPSFRVLKGRQTLVRFNNRLTPANLTGTPFTEFHPCEGGRSGRPISVHLHGSASLAPYDGWAEDTTCGAETKDYYYPNWRGGFGWYHDHQLDITSENAYFGLSGLYTTVDRAAEGGCGQPWNLDNIPEWDMQFKDAVLDSNCQLYYDRAGPHRNNLYGDINFVNGIPWPTVTMEPRWQRFRWLVSSVARPYKLRLVNGATGADVSGSICRVIGGEAGLRRAPVDFPAAGLFMGVAERYEVVCDFSSSVLSKNWNTNTLVTLYLVNTPDDRRMKDVPFFCNSHLVMKINVRCGMNSCPNKPPAFQPPAPGATVVTPIDRVLNQTDIDRALAMVSNKQCTRTFRFGRRHGHWVINGESWHTARIAAADVSHNTWEVWCLETGGGWFHPIHIHLVDFFVLARNWDTKQVHEYERNIGKDLVQLDPSAHIALLVRFGAHRGEYMFHCHNLMHEDFEMMRSLHVMPTPGSRTAGTALPMQSDQTIVTNLNYVYDLYADPVYPAAGPKPTSSLTPLRTPGAATAAALAMPIDRAIHRIYYPYGSTNITSGAGAKLADPVANPWLVPICKPQTAAP</sequence>
<feature type="signal peptide" evidence="4">
    <location>
        <begin position="1"/>
        <end position="33"/>
    </location>
</feature>
<dbReference type="OrthoDB" id="262547at2759"/>
<organism evidence="6 7">
    <name type="scientific">Chlamydomonas schloesseri</name>
    <dbReference type="NCBI Taxonomy" id="2026947"/>
    <lineage>
        <taxon>Eukaryota</taxon>
        <taxon>Viridiplantae</taxon>
        <taxon>Chlorophyta</taxon>
        <taxon>core chlorophytes</taxon>
        <taxon>Chlorophyceae</taxon>
        <taxon>CS clade</taxon>
        <taxon>Chlamydomonadales</taxon>
        <taxon>Chlamydomonadaceae</taxon>
        <taxon>Chlamydomonas</taxon>
    </lineage>
</organism>
<dbReference type="InterPro" id="IPR045087">
    <property type="entry name" value="Cu-oxidase_fam"/>
</dbReference>
<dbReference type="InterPro" id="IPR008972">
    <property type="entry name" value="Cupredoxin"/>
</dbReference>
<dbReference type="Gene3D" id="2.60.40.420">
    <property type="entry name" value="Cupredoxins - blue copper proteins"/>
    <property type="match status" value="3"/>
</dbReference>
<dbReference type="InterPro" id="IPR002016">
    <property type="entry name" value="Haem_peroxidase"/>
</dbReference>
<evidence type="ECO:0000313" key="6">
    <source>
        <dbReference type="EMBL" id="KAG2441977.1"/>
    </source>
</evidence>
<dbReference type="PANTHER" id="PTHR48267">
    <property type="entry name" value="CUPREDOXIN SUPERFAMILY PROTEIN"/>
    <property type="match status" value="1"/>
</dbReference>
<dbReference type="PROSITE" id="PS50873">
    <property type="entry name" value="PEROXIDASE_4"/>
    <property type="match status" value="1"/>
</dbReference>
<accession>A0A835TE08</accession>
<feature type="chain" id="PRO_5033016140" description="Plant heme peroxidase family profile domain-containing protein" evidence="4">
    <location>
        <begin position="34"/>
        <end position="1333"/>
    </location>
</feature>
<dbReference type="CDD" id="cd13889">
    <property type="entry name" value="CuRO_3_BOD"/>
    <property type="match status" value="1"/>
</dbReference>
<dbReference type="InterPro" id="IPR010255">
    <property type="entry name" value="Haem_peroxidase_sf"/>
</dbReference>
<evidence type="ECO:0000259" key="5">
    <source>
        <dbReference type="PROSITE" id="PS50873"/>
    </source>
</evidence>
<feature type="domain" description="Plant heme peroxidase family profile" evidence="5">
    <location>
        <begin position="179"/>
        <end position="528"/>
    </location>
</feature>
<dbReference type="GO" id="GO:0005507">
    <property type="term" value="F:copper ion binding"/>
    <property type="evidence" value="ECO:0007669"/>
    <property type="project" value="InterPro"/>
</dbReference>
<evidence type="ECO:0000256" key="1">
    <source>
        <dbReference type="ARBA" id="ARBA00001970"/>
    </source>
</evidence>
<evidence type="ECO:0000313" key="7">
    <source>
        <dbReference type="Proteomes" id="UP000613740"/>
    </source>
</evidence>
<comment type="caution">
    <text evidence="6">The sequence shown here is derived from an EMBL/GenBank/DDBJ whole genome shotgun (WGS) entry which is preliminary data.</text>
</comment>
<name>A0A835TE08_9CHLO</name>
<proteinExistence type="inferred from homology"/>
<comment type="cofactor">
    <cofactor evidence="1">
        <name>heme b</name>
        <dbReference type="ChEBI" id="CHEBI:60344"/>
    </cofactor>
</comment>
<dbReference type="PROSITE" id="PS00435">
    <property type="entry name" value="PEROXIDASE_1"/>
    <property type="match status" value="1"/>
</dbReference>
<evidence type="ECO:0000256" key="4">
    <source>
        <dbReference type="SAM" id="SignalP"/>
    </source>
</evidence>
<dbReference type="InterPro" id="IPR019793">
    <property type="entry name" value="Peroxidases_heam-ligand_BS"/>
</dbReference>
<dbReference type="SUPFAM" id="SSF49503">
    <property type="entry name" value="Cupredoxins"/>
    <property type="match status" value="2"/>
</dbReference>
<dbReference type="GO" id="GO:0020037">
    <property type="term" value="F:heme binding"/>
    <property type="evidence" value="ECO:0007669"/>
    <property type="project" value="InterPro"/>
</dbReference>
<comment type="similarity">
    <text evidence="2">Belongs to the peroxidase family. Ascorbate peroxidase subfamily.</text>
</comment>